<feature type="region of interest" description="Disordered" evidence="1">
    <location>
        <begin position="156"/>
        <end position="249"/>
    </location>
</feature>
<sequence length="384" mass="42043">MANMKAMTGHPHDASRHLQENYNKLTQLNTYIYEYFLRNGMFQCAQSILKADSDAKVQKHSPSNDRNDKGCRLKKTQQNWTNWNASWPQTQSSSLLLQAPGSASHNAFYSTGEMGLTRNIELDICKAEIDGIGSKSEVQMTQQPVATKVTAFQQEGKTGHNWSVQWQNDSNENPIPWTSQCGVQGTQQERSCPPSVKPADANDSAKPRSTIPSPSQTSKSALPTLQLSKAARKKGLSPKRTTPKKRTMNVKDEMVTYKIPKLNVGSTATRPPNAAPNPALHINPVGTRKDAQSTSLAQVVPIGQPAVPLPLTPASMAANPPVSLVQSATFGMEVSNDFASLPTFNSDLHDFDIGAFLESSAEDVGDFHLNYFPFNMDADNIDQN</sequence>
<evidence type="ECO:0000313" key="2">
    <source>
        <dbReference type="EMBL" id="KAG7420327.1"/>
    </source>
</evidence>
<feature type="compositionally biased region" description="Polar residues" evidence="1">
    <location>
        <begin position="210"/>
        <end position="227"/>
    </location>
</feature>
<protein>
    <recommendedName>
        <fullName evidence="4">LisH domain-containing protein</fullName>
    </recommendedName>
</protein>
<dbReference type="EMBL" id="JAELUQ010000002">
    <property type="protein sequence ID" value="KAG7420327.1"/>
    <property type="molecule type" value="Genomic_DNA"/>
</dbReference>
<reference evidence="2" key="1">
    <citation type="submission" date="2021-04" db="EMBL/GenBank/DDBJ databases">
        <title>First draft genome resource for Brassicaceae pathogens Fusarium oxysporum f. sp. raphani and Fusarium oxysporum f. sp. rapae.</title>
        <authorList>
            <person name="Asai S."/>
        </authorList>
    </citation>
    <scope>NUCLEOTIDE SEQUENCE</scope>
    <source>
        <strain evidence="2">Tf1208</strain>
    </source>
</reference>
<feature type="compositionally biased region" description="Polar residues" evidence="1">
    <location>
        <begin position="156"/>
        <end position="190"/>
    </location>
</feature>
<evidence type="ECO:0000256" key="1">
    <source>
        <dbReference type="SAM" id="MobiDB-lite"/>
    </source>
</evidence>
<evidence type="ECO:0000313" key="3">
    <source>
        <dbReference type="Proteomes" id="UP000694050"/>
    </source>
</evidence>
<dbReference type="Proteomes" id="UP000694050">
    <property type="component" value="Unassembled WGS sequence"/>
</dbReference>
<accession>A0A8J5PHN9</accession>
<dbReference type="AlphaFoldDB" id="A0A8J5PHN9"/>
<evidence type="ECO:0008006" key="4">
    <source>
        <dbReference type="Google" id="ProtNLM"/>
    </source>
</evidence>
<organism evidence="2 3">
    <name type="scientific">Fusarium oxysporum f. sp. rapae</name>
    <dbReference type="NCBI Taxonomy" id="485398"/>
    <lineage>
        <taxon>Eukaryota</taxon>
        <taxon>Fungi</taxon>
        <taxon>Dikarya</taxon>
        <taxon>Ascomycota</taxon>
        <taxon>Pezizomycotina</taxon>
        <taxon>Sordariomycetes</taxon>
        <taxon>Hypocreomycetidae</taxon>
        <taxon>Hypocreales</taxon>
        <taxon>Nectriaceae</taxon>
        <taxon>Fusarium</taxon>
        <taxon>Fusarium oxysporum species complex</taxon>
    </lineage>
</organism>
<name>A0A8J5PHN9_FUSOX</name>
<gene>
    <name evidence="2" type="ORF">Forpe1208_v003586</name>
</gene>
<proteinExistence type="predicted"/>
<comment type="caution">
    <text evidence="2">The sequence shown here is derived from an EMBL/GenBank/DDBJ whole genome shotgun (WGS) entry which is preliminary data.</text>
</comment>
<feature type="compositionally biased region" description="Basic residues" evidence="1">
    <location>
        <begin position="230"/>
        <end position="248"/>
    </location>
</feature>